<evidence type="ECO:0000256" key="2">
    <source>
        <dbReference type="ARBA" id="ARBA00006983"/>
    </source>
</evidence>
<feature type="transmembrane region" description="Helical" evidence="9">
    <location>
        <begin position="405"/>
        <end position="425"/>
    </location>
</feature>
<sequence length="1297" mass="144096">MSERTPLLPTYQLPSSAGTGLPGSRSEDHSPTHIHKKGHHHLGKHNKSRLQPPVTKLGTFDGVFLPTSLNVLSILMFLRFGFIMGQMGVIGTILLLVMSYFIDILTVLSISAISTNGTVRGGGAYYMILRSLGPEFGVAIGIIFFIGQVLNASLNVVGFIEPFLENFGHEKGAMWPLLPVSPLWQISYSTILLAVCTGIAMVGSSLVSKTAFWLFVVLTTSTLSIPVSALFVKPFFPIPGSDLLYTGISWSTFRENLWLQFTSGAAGSLQPPGVPETFRNMFGIFFPATAGIFAGASMSGELKNPSRAIPKGTLWGLLITFILYLLVIVSIGASTPRELLRKDLGVIQTINLHSLIIVLGEFSTSLFSVIMGIVGAASMLNAIANDKIVPGLQIFSVSQKSEKQVKLAQLYGIIFTWFLAQIFLFADINQIATFITMAFSMTFMVTNLACFLLRLGSAPNFRPSFKYFSSKTALTGGVASVIAMYICDGRSATSVIAFLVFLIMTIHYCAPPLKFGDISQLLIYHQVRKYLLRLKLNMSVKYWRPQILLLCDDPRTSWNLIGFCNHLKKGGLYILGHVVIISDAQLDLNLDFGIQAFKEVQRQKLAWVKLRDMAKIKAFVHISIGPSLPWGVRNVFLGSGLGGMKPNITVLGFHDFDKHGTQHCGTISNKNQTLPTDNLRKEKQVSISQWVQIVEDLIIMQATVAVAANFGKMSVPEMKGLWLSHKLELLQSSKKYIDLYPIQMSKMSLTADGKSVLSTNFDTYTLILQLGSILSTVDEWKKNKYTLRIIAFVETKGEEEDERSRLDGLLEKLRIDAEVKVVCLNDGLLETYNIIVSGRPVNKEKQGVYQRITKTLLHDQWWNNLVESRKIVKEIEANRDRKRNSSKSRSITINDEVSRRLNKISIKSLSYADDENYSKSLGSNRRYTLSNLHGQGMNLSLSMRAQGGDFFFDNGNTIESSDESSSERDVTTTEASSNNSSLLNIPVILMPQEQTVSPAPLTTSNLVPKPKSNKLNGRQKVAQQAQKSNAASGLKMIYKTDPPVAAPNLPSRPLKVNLRPNFLAVKIPKSKVQEDEGDDADIDGNDDDEPVKSSIIFVDEEDDEDTKTSQVANSGEEAKDSRLQPIPKSSILNKNFNGPQNAKDNKLKFDLVTDLREDLRAPSIISVDMLHEHIHSPHFMSESDEELPLRASIDNRNERQSRDLQVTFKKLQRELQDFLFNKLPPNGQHIILNELMRMNLSEEDTAVIFSTLPAPEIGTHLDHEESCEYTNSLAIWLEDLPPVMLLNSQTVTVTTSL</sequence>
<evidence type="ECO:0000256" key="3">
    <source>
        <dbReference type="ARBA" id="ARBA00010593"/>
    </source>
</evidence>
<feature type="transmembrane region" description="Helical" evidence="9">
    <location>
        <begin position="136"/>
        <end position="160"/>
    </location>
</feature>
<dbReference type="KEGG" id="asau:88174745"/>
<feature type="region of interest" description="Disordered" evidence="8">
    <location>
        <begin position="1"/>
        <end position="50"/>
    </location>
</feature>
<feature type="region of interest" description="Disordered" evidence="8">
    <location>
        <begin position="954"/>
        <end position="978"/>
    </location>
</feature>
<keyword evidence="4" id="KW-0813">Transport</keyword>
<feature type="region of interest" description="Disordered" evidence="8">
    <location>
        <begin position="1069"/>
        <end position="1139"/>
    </location>
</feature>
<comment type="similarity">
    <text evidence="2">Belongs to the amino acid-polyamine-organocation (APC) superfamily. YAT (TC 2.A.3.10) family.</text>
</comment>
<dbReference type="GeneID" id="88174745"/>
<dbReference type="PANTHER" id="PTHR11827:SF72">
    <property type="entry name" value="GH08340P"/>
    <property type="match status" value="1"/>
</dbReference>
<dbReference type="GO" id="GO:0015379">
    <property type="term" value="F:potassium:chloride symporter activity"/>
    <property type="evidence" value="ECO:0007669"/>
    <property type="project" value="TreeGrafter"/>
</dbReference>
<accession>A0AAX4HD44</accession>
<evidence type="ECO:0000256" key="9">
    <source>
        <dbReference type="SAM" id="Phobius"/>
    </source>
</evidence>
<keyword evidence="6 9" id="KW-1133">Transmembrane helix</keyword>
<dbReference type="EMBL" id="CP138897">
    <property type="protein sequence ID" value="WPK26331.1"/>
    <property type="molecule type" value="Genomic_DNA"/>
</dbReference>
<keyword evidence="7 9" id="KW-0472">Membrane</keyword>
<feature type="transmembrane region" description="Helical" evidence="9">
    <location>
        <begin position="211"/>
        <end position="232"/>
    </location>
</feature>
<feature type="transmembrane region" description="Helical" evidence="9">
    <location>
        <begin position="431"/>
        <end position="453"/>
    </location>
</feature>
<feature type="transmembrane region" description="Helical" evidence="9">
    <location>
        <begin position="355"/>
        <end position="384"/>
    </location>
</feature>
<proteinExistence type="inferred from homology"/>
<dbReference type="InterPro" id="IPR004841">
    <property type="entry name" value="AA-permease/SLC12A_dom"/>
</dbReference>
<feature type="transmembrane region" description="Helical" evidence="9">
    <location>
        <begin position="183"/>
        <end position="204"/>
    </location>
</feature>
<feature type="compositionally biased region" description="Polar residues" evidence="8">
    <location>
        <begin position="1013"/>
        <end position="1031"/>
    </location>
</feature>
<evidence type="ECO:0000256" key="6">
    <source>
        <dbReference type="ARBA" id="ARBA00022989"/>
    </source>
</evidence>
<evidence type="ECO:0000256" key="7">
    <source>
        <dbReference type="ARBA" id="ARBA00023136"/>
    </source>
</evidence>
<dbReference type="Pfam" id="PF00324">
    <property type="entry name" value="AA_permease"/>
    <property type="match status" value="1"/>
</dbReference>
<feature type="compositionally biased region" description="Acidic residues" evidence="8">
    <location>
        <begin position="1075"/>
        <end position="1089"/>
    </location>
</feature>
<reference evidence="11 12" key="1">
    <citation type="submission" date="2023-10" db="EMBL/GenBank/DDBJ databases">
        <title>Draft Genome Sequence of Candida saopaulonensis from a very Premature Infant with Sepsis.</title>
        <authorList>
            <person name="Ning Y."/>
            <person name="Dai R."/>
            <person name="Xiao M."/>
            <person name="Xu Y."/>
            <person name="Yan Q."/>
            <person name="Zhang L."/>
        </authorList>
    </citation>
    <scope>NUCLEOTIDE SEQUENCE [LARGE SCALE GENOMIC DNA]</scope>
    <source>
        <strain evidence="11 12">19XY460</strain>
    </source>
</reference>
<feature type="compositionally biased region" description="Polar residues" evidence="8">
    <location>
        <begin position="1130"/>
        <end position="1139"/>
    </location>
</feature>
<comment type="subcellular location">
    <subcellularLocation>
        <location evidence="1">Membrane</location>
        <topology evidence="1">Multi-pass membrane protein</topology>
    </subcellularLocation>
</comment>
<evidence type="ECO:0000256" key="8">
    <source>
        <dbReference type="SAM" id="MobiDB-lite"/>
    </source>
</evidence>
<feature type="transmembrane region" description="Helical" evidence="9">
    <location>
        <begin position="89"/>
        <end position="115"/>
    </location>
</feature>
<protein>
    <recommendedName>
        <fullName evidence="10">Amino acid permease/ SLC12A domain-containing protein</fullName>
    </recommendedName>
</protein>
<dbReference type="Gene3D" id="1.20.1740.10">
    <property type="entry name" value="Amino acid/polyamine transporter I"/>
    <property type="match status" value="1"/>
</dbReference>
<evidence type="ECO:0000259" key="10">
    <source>
        <dbReference type="Pfam" id="PF00324"/>
    </source>
</evidence>
<comment type="similarity">
    <text evidence="3">Belongs to the SLC12A transporter family.</text>
</comment>
<keyword evidence="5 9" id="KW-0812">Transmembrane</keyword>
<feature type="domain" description="Amino acid permease/ SLC12A" evidence="10">
    <location>
        <begin position="63"/>
        <end position="548"/>
    </location>
</feature>
<feature type="region of interest" description="Disordered" evidence="8">
    <location>
        <begin position="996"/>
        <end position="1033"/>
    </location>
</feature>
<dbReference type="InterPro" id="IPR004842">
    <property type="entry name" value="SLC12A_fam"/>
</dbReference>
<name>A0AAX4HD44_9ASCO</name>
<evidence type="ECO:0000256" key="1">
    <source>
        <dbReference type="ARBA" id="ARBA00004141"/>
    </source>
</evidence>
<dbReference type="PANTHER" id="PTHR11827">
    <property type="entry name" value="SOLUTE CARRIER FAMILY 12, CATION COTRANSPORTERS"/>
    <property type="match status" value="1"/>
</dbReference>
<dbReference type="GO" id="GO:0055064">
    <property type="term" value="P:chloride ion homeostasis"/>
    <property type="evidence" value="ECO:0007669"/>
    <property type="project" value="TreeGrafter"/>
</dbReference>
<feature type="transmembrane region" description="Helical" evidence="9">
    <location>
        <begin position="281"/>
        <end position="302"/>
    </location>
</feature>
<organism evidence="11 12">
    <name type="scientific">Australozyma saopauloensis</name>
    <dbReference type="NCBI Taxonomy" id="291208"/>
    <lineage>
        <taxon>Eukaryota</taxon>
        <taxon>Fungi</taxon>
        <taxon>Dikarya</taxon>
        <taxon>Ascomycota</taxon>
        <taxon>Saccharomycotina</taxon>
        <taxon>Pichiomycetes</taxon>
        <taxon>Metschnikowiaceae</taxon>
        <taxon>Australozyma</taxon>
    </lineage>
</organism>
<feature type="transmembrane region" description="Helical" evidence="9">
    <location>
        <begin position="492"/>
        <end position="510"/>
    </location>
</feature>
<dbReference type="Proteomes" id="UP001338582">
    <property type="component" value="Chromosome 4"/>
</dbReference>
<dbReference type="FunFam" id="1.20.1740.10:FF:000013">
    <property type="entry name" value="Solute carrier family 12 member"/>
    <property type="match status" value="1"/>
</dbReference>
<feature type="compositionally biased region" description="Basic residues" evidence="8">
    <location>
        <begin position="32"/>
        <end position="48"/>
    </location>
</feature>
<evidence type="ECO:0000256" key="4">
    <source>
        <dbReference type="ARBA" id="ARBA00022448"/>
    </source>
</evidence>
<evidence type="ECO:0000256" key="5">
    <source>
        <dbReference type="ARBA" id="ARBA00022692"/>
    </source>
</evidence>
<keyword evidence="12" id="KW-1185">Reference proteome</keyword>
<feature type="transmembrane region" description="Helical" evidence="9">
    <location>
        <begin position="314"/>
        <end position="335"/>
    </location>
</feature>
<evidence type="ECO:0000313" key="11">
    <source>
        <dbReference type="EMBL" id="WPK26331.1"/>
    </source>
</evidence>
<dbReference type="GO" id="GO:0005774">
    <property type="term" value="C:vacuolar membrane"/>
    <property type="evidence" value="ECO:0007669"/>
    <property type="project" value="TreeGrafter"/>
</dbReference>
<dbReference type="GO" id="GO:0006884">
    <property type="term" value="P:cell volume homeostasis"/>
    <property type="evidence" value="ECO:0007669"/>
    <property type="project" value="TreeGrafter"/>
</dbReference>
<gene>
    <name evidence="11" type="ORF">PUMCH_003682</name>
</gene>
<dbReference type="GO" id="GO:0034486">
    <property type="term" value="P:vacuolar transmembrane transport"/>
    <property type="evidence" value="ECO:0007669"/>
    <property type="project" value="TreeGrafter"/>
</dbReference>
<dbReference type="GO" id="GO:0055075">
    <property type="term" value="P:potassium ion homeostasis"/>
    <property type="evidence" value="ECO:0007669"/>
    <property type="project" value="TreeGrafter"/>
</dbReference>
<feature type="compositionally biased region" description="Polar residues" evidence="8">
    <location>
        <begin position="996"/>
        <end position="1006"/>
    </location>
</feature>
<evidence type="ECO:0000313" key="12">
    <source>
        <dbReference type="Proteomes" id="UP001338582"/>
    </source>
</evidence>
<dbReference type="RefSeq" id="XP_062878712.1">
    <property type="nucleotide sequence ID" value="XM_063022642.1"/>
</dbReference>